<keyword evidence="3" id="KW-0238">DNA-binding</keyword>
<dbReference type="PROSITE" id="PS00622">
    <property type="entry name" value="HTH_LUXR_1"/>
    <property type="match status" value="1"/>
</dbReference>
<protein>
    <submittedName>
        <fullName evidence="8">Response regulator</fullName>
    </submittedName>
</protein>
<dbReference type="GO" id="GO:0000160">
    <property type="term" value="P:phosphorelay signal transduction system"/>
    <property type="evidence" value="ECO:0007669"/>
    <property type="project" value="InterPro"/>
</dbReference>
<feature type="modified residue" description="4-aspartylphosphate" evidence="5">
    <location>
        <position position="59"/>
    </location>
</feature>
<dbReference type="PROSITE" id="PS50043">
    <property type="entry name" value="HTH_LUXR_2"/>
    <property type="match status" value="1"/>
</dbReference>
<dbReference type="GO" id="GO:0006355">
    <property type="term" value="P:regulation of DNA-templated transcription"/>
    <property type="evidence" value="ECO:0007669"/>
    <property type="project" value="InterPro"/>
</dbReference>
<dbReference type="InterPro" id="IPR001789">
    <property type="entry name" value="Sig_transdc_resp-reg_receiver"/>
</dbReference>
<evidence type="ECO:0000259" key="7">
    <source>
        <dbReference type="PROSITE" id="PS50110"/>
    </source>
</evidence>
<dbReference type="InterPro" id="IPR058245">
    <property type="entry name" value="NreC/VraR/RcsB-like_REC"/>
</dbReference>
<dbReference type="SMART" id="SM00421">
    <property type="entry name" value="HTH_LUXR"/>
    <property type="match status" value="1"/>
</dbReference>
<dbReference type="Proteomes" id="UP000502706">
    <property type="component" value="Chromosome"/>
</dbReference>
<dbReference type="CDD" id="cd06170">
    <property type="entry name" value="LuxR_C_like"/>
    <property type="match status" value="1"/>
</dbReference>
<keyword evidence="1 5" id="KW-0597">Phosphoprotein</keyword>
<dbReference type="PANTHER" id="PTHR43214:SF24">
    <property type="entry name" value="TRANSCRIPTIONAL REGULATORY PROTEIN NARL-RELATED"/>
    <property type="match status" value="1"/>
</dbReference>
<dbReference type="GO" id="GO:0003677">
    <property type="term" value="F:DNA binding"/>
    <property type="evidence" value="ECO:0007669"/>
    <property type="project" value="UniProtKB-KW"/>
</dbReference>
<dbReference type="SUPFAM" id="SSF46894">
    <property type="entry name" value="C-terminal effector domain of the bipartite response regulators"/>
    <property type="match status" value="1"/>
</dbReference>
<dbReference type="Pfam" id="PF00072">
    <property type="entry name" value="Response_reg"/>
    <property type="match status" value="1"/>
</dbReference>
<proteinExistence type="predicted"/>
<dbReference type="InterPro" id="IPR000792">
    <property type="entry name" value="Tscrpt_reg_LuxR_C"/>
</dbReference>
<dbReference type="PANTHER" id="PTHR43214">
    <property type="entry name" value="TWO-COMPONENT RESPONSE REGULATOR"/>
    <property type="match status" value="1"/>
</dbReference>
<sequence>MPERPGVRILVADDHAVFREGLRILMSSIPDAEIVGEAASGEEAVRLAGELSPDVVLMDIQMPGVNGIEATRRIVGRNPRAGVVVVTMFEDDDSVFAAMRAGARGYVLKGADPEEILEVVRSVTGGSAHFGPEIARRLMSFFSSPTPSSPGEALPELTAREREVLDLIARGRANAEIARKLFLSPKTVRNHISSIFAKLQVADRAQAIVRAREAGLGLNE</sequence>
<evidence type="ECO:0000259" key="6">
    <source>
        <dbReference type="PROSITE" id="PS50043"/>
    </source>
</evidence>
<feature type="domain" description="HTH luxR-type" evidence="6">
    <location>
        <begin position="150"/>
        <end position="215"/>
    </location>
</feature>
<dbReference type="EMBL" id="CP045121">
    <property type="protein sequence ID" value="QIN77714.1"/>
    <property type="molecule type" value="Genomic_DNA"/>
</dbReference>
<dbReference type="InterPro" id="IPR039420">
    <property type="entry name" value="WalR-like"/>
</dbReference>
<name>A0A6G8PTQ2_9ACTN</name>
<dbReference type="AlphaFoldDB" id="A0A6G8PTQ2"/>
<evidence type="ECO:0000256" key="2">
    <source>
        <dbReference type="ARBA" id="ARBA00023015"/>
    </source>
</evidence>
<keyword evidence="4" id="KW-0804">Transcription</keyword>
<dbReference type="Gene3D" id="3.40.50.2300">
    <property type="match status" value="1"/>
</dbReference>
<feature type="domain" description="Response regulatory" evidence="7">
    <location>
        <begin position="8"/>
        <end position="124"/>
    </location>
</feature>
<organism evidence="8 9">
    <name type="scientific">Rubrobacter marinus</name>
    <dbReference type="NCBI Taxonomy" id="2653852"/>
    <lineage>
        <taxon>Bacteria</taxon>
        <taxon>Bacillati</taxon>
        <taxon>Actinomycetota</taxon>
        <taxon>Rubrobacteria</taxon>
        <taxon>Rubrobacterales</taxon>
        <taxon>Rubrobacteraceae</taxon>
        <taxon>Rubrobacter</taxon>
    </lineage>
</organism>
<evidence type="ECO:0000313" key="9">
    <source>
        <dbReference type="Proteomes" id="UP000502706"/>
    </source>
</evidence>
<evidence type="ECO:0000256" key="5">
    <source>
        <dbReference type="PROSITE-ProRule" id="PRU00169"/>
    </source>
</evidence>
<dbReference type="Pfam" id="PF00196">
    <property type="entry name" value="GerE"/>
    <property type="match status" value="1"/>
</dbReference>
<evidence type="ECO:0000313" key="8">
    <source>
        <dbReference type="EMBL" id="QIN77714.1"/>
    </source>
</evidence>
<accession>A0A6G8PTQ2</accession>
<keyword evidence="2" id="KW-0805">Transcription regulation</keyword>
<dbReference type="CDD" id="cd17535">
    <property type="entry name" value="REC_NarL-like"/>
    <property type="match status" value="1"/>
</dbReference>
<dbReference type="SUPFAM" id="SSF52172">
    <property type="entry name" value="CheY-like"/>
    <property type="match status" value="1"/>
</dbReference>
<reference evidence="8 9" key="1">
    <citation type="submission" date="2019-10" db="EMBL/GenBank/DDBJ databases">
        <title>Rubrobacter sp nov SCSIO 52915 isolated from a deep-sea sediment in the South China Sea.</title>
        <authorList>
            <person name="Chen R.W."/>
        </authorList>
    </citation>
    <scope>NUCLEOTIDE SEQUENCE [LARGE SCALE GENOMIC DNA]</scope>
    <source>
        <strain evidence="8 9">SCSIO 52915</strain>
    </source>
</reference>
<gene>
    <name evidence="8" type="ORF">GBA65_03395</name>
</gene>
<dbReference type="SMART" id="SM00448">
    <property type="entry name" value="REC"/>
    <property type="match status" value="1"/>
</dbReference>
<dbReference type="InterPro" id="IPR011006">
    <property type="entry name" value="CheY-like_superfamily"/>
</dbReference>
<evidence type="ECO:0000256" key="4">
    <source>
        <dbReference type="ARBA" id="ARBA00023163"/>
    </source>
</evidence>
<evidence type="ECO:0000256" key="1">
    <source>
        <dbReference type="ARBA" id="ARBA00022553"/>
    </source>
</evidence>
<dbReference type="KEGG" id="rmar:GBA65_03395"/>
<dbReference type="RefSeq" id="WP_166395392.1">
    <property type="nucleotide sequence ID" value="NZ_CP045121.1"/>
</dbReference>
<dbReference type="InterPro" id="IPR016032">
    <property type="entry name" value="Sig_transdc_resp-reg_C-effctor"/>
</dbReference>
<evidence type="ECO:0000256" key="3">
    <source>
        <dbReference type="ARBA" id="ARBA00023125"/>
    </source>
</evidence>
<dbReference type="PRINTS" id="PR00038">
    <property type="entry name" value="HTHLUXR"/>
</dbReference>
<keyword evidence="9" id="KW-1185">Reference proteome</keyword>
<dbReference type="PROSITE" id="PS50110">
    <property type="entry name" value="RESPONSE_REGULATORY"/>
    <property type="match status" value="1"/>
</dbReference>